<comment type="caution">
    <text evidence="2">Lacks conserved residue(s) required for the propagation of feature annotation.</text>
</comment>
<evidence type="ECO:0000313" key="6">
    <source>
        <dbReference type="Proteomes" id="UP000008812"/>
    </source>
</evidence>
<dbReference type="KEGG" id="mat:MARTH_orf695"/>
<feature type="region of interest" description="Disordered" evidence="4">
    <location>
        <begin position="103"/>
        <end position="151"/>
    </location>
</feature>
<dbReference type="PANTHER" id="PTHR10302:SF27">
    <property type="entry name" value="SINGLE-STRANDED DNA-BINDING PROTEIN"/>
    <property type="match status" value="1"/>
</dbReference>
<dbReference type="InterPro" id="IPR011344">
    <property type="entry name" value="ssDNA-bd"/>
</dbReference>
<reference evidence="5 6" key="1">
    <citation type="journal article" date="2008" name="Infect. Immun.">
        <title>Genome of Mycoplasma arthritidis.</title>
        <authorList>
            <person name="Dybvig K."/>
            <person name="Zuhua C."/>
            <person name="Lao P."/>
            <person name="Jordan D.S."/>
            <person name="French C.T."/>
            <person name="Tu A.H."/>
            <person name="Loraine A.E."/>
        </authorList>
    </citation>
    <scope>NUCLEOTIDE SEQUENCE [LARGE SCALE GENOMIC DNA]</scope>
    <source>
        <strain evidence="5 6">158L3-1</strain>
    </source>
</reference>
<comment type="subunit">
    <text evidence="2">Homotetramer.</text>
</comment>
<dbReference type="STRING" id="243272.MARTH_orf695"/>
<accession>B3PN59</accession>
<name>B3PN59_META1</name>
<proteinExistence type="inferred from homology"/>
<dbReference type="CDD" id="cd04496">
    <property type="entry name" value="SSB_OBF"/>
    <property type="match status" value="1"/>
</dbReference>
<dbReference type="Gene3D" id="2.40.50.140">
    <property type="entry name" value="Nucleic acid-binding proteins"/>
    <property type="match status" value="1"/>
</dbReference>
<evidence type="ECO:0000256" key="4">
    <source>
        <dbReference type="SAM" id="MobiDB-lite"/>
    </source>
</evidence>
<evidence type="ECO:0000256" key="2">
    <source>
        <dbReference type="HAMAP-Rule" id="MF_00984"/>
    </source>
</evidence>
<protein>
    <recommendedName>
        <fullName evidence="2 3">Single-stranded DNA-binding protein</fullName>
        <shortName evidence="2">SSB</shortName>
    </recommendedName>
</protein>
<dbReference type="HAMAP" id="MF_00984">
    <property type="entry name" value="SSB"/>
    <property type="match status" value="1"/>
</dbReference>
<sequence length="151" mass="17021">MNKVILVGRLANKPYQGFTGSNVEYSRFTIVTRRTYNGANNEAISDFIPCVAWRQNAEFVNKYFDKGSLLLIEGTVQSSRITAKDGTISTSISINADRVQALESKATNEERRKSNTQEFTIPSPEMNTPTQPEAFEEPTNNDVDDFNDLDW</sequence>
<dbReference type="InterPro" id="IPR012340">
    <property type="entry name" value="NA-bd_OB-fold"/>
</dbReference>
<organism evidence="5 6">
    <name type="scientific">Metamycoplasma arthritidis (strain 158L3-1)</name>
    <name type="common">Mycoplasma arthritidis</name>
    <dbReference type="NCBI Taxonomy" id="243272"/>
    <lineage>
        <taxon>Bacteria</taxon>
        <taxon>Bacillati</taxon>
        <taxon>Mycoplasmatota</taxon>
        <taxon>Mycoplasmoidales</taxon>
        <taxon>Metamycoplasmataceae</taxon>
        <taxon>Metamycoplasma</taxon>
    </lineage>
</organism>
<evidence type="ECO:0000313" key="5">
    <source>
        <dbReference type="EMBL" id="ACF07461.1"/>
    </source>
</evidence>
<dbReference type="HOGENOM" id="CLU_078758_6_2_14"/>
<evidence type="ECO:0000256" key="3">
    <source>
        <dbReference type="PIRNR" id="PIRNR002070"/>
    </source>
</evidence>
<dbReference type="RefSeq" id="WP_012498418.1">
    <property type="nucleotide sequence ID" value="NC_011025.1"/>
</dbReference>
<dbReference type="AlphaFoldDB" id="B3PN59"/>
<dbReference type="Proteomes" id="UP000008812">
    <property type="component" value="Chromosome"/>
</dbReference>
<feature type="compositionally biased region" description="Polar residues" evidence="4">
    <location>
        <begin position="116"/>
        <end position="131"/>
    </location>
</feature>
<dbReference type="Pfam" id="PF00436">
    <property type="entry name" value="SSB"/>
    <property type="match status" value="1"/>
</dbReference>
<dbReference type="InterPro" id="IPR000424">
    <property type="entry name" value="Primosome_PriB/ssb"/>
</dbReference>
<dbReference type="PANTHER" id="PTHR10302">
    <property type="entry name" value="SINGLE-STRANDED DNA-BINDING PROTEIN"/>
    <property type="match status" value="1"/>
</dbReference>
<dbReference type="GO" id="GO:0003697">
    <property type="term" value="F:single-stranded DNA binding"/>
    <property type="evidence" value="ECO:0007669"/>
    <property type="project" value="UniProtKB-UniRule"/>
</dbReference>
<dbReference type="eggNOG" id="COG0629">
    <property type="taxonomic scope" value="Bacteria"/>
</dbReference>
<keyword evidence="6" id="KW-1185">Reference proteome</keyword>
<dbReference type="NCBIfam" id="TIGR00621">
    <property type="entry name" value="ssb"/>
    <property type="match status" value="1"/>
</dbReference>
<keyword evidence="1 2" id="KW-0238">DNA-binding</keyword>
<dbReference type="EMBL" id="CP001047">
    <property type="protein sequence ID" value="ACF07461.1"/>
    <property type="molecule type" value="Genomic_DNA"/>
</dbReference>
<gene>
    <name evidence="5" type="primary">ssb</name>
    <name evidence="5" type="ordered locus">MARTH_orf695</name>
</gene>
<dbReference type="PIRSF" id="PIRSF002070">
    <property type="entry name" value="SSB"/>
    <property type="match status" value="1"/>
</dbReference>
<evidence type="ECO:0000256" key="1">
    <source>
        <dbReference type="ARBA" id="ARBA00023125"/>
    </source>
</evidence>
<dbReference type="PROSITE" id="PS50935">
    <property type="entry name" value="SSB"/>
    <property type="match status" value="1"/>
</dbReference>
<dbReference type="GO" id="GO:0006260">
    <property type="term" value="P:DNA replication"/>
    <property type="evidence" value="ECO:0007669"/>
    <property type="project" value="InterPro"/>
</dbReference>
<dbReference type="GO" id="GO:0009295">
    <property type="term" value="C:nucleoid"/>
    <property type="evidence" value="ECO:0007669"/>
    <property type="project" value="TreeGrafter"/>
</dbReference>
<dbReference type="SUPFAM" id="SSF50249">
    <property type="entry name" value="Nucleic acid-binding proteins"/>
    <property type="match status" value="1"/>
</dbReference>
<feature type="compositionally biased region" description="Basic and acidic residues" evidence="4">
    <location>
        <begin position="106"/>
        <end position="115"/>
    </location>
</feature>
<feature type="compositionally biased region" description="Acidic residues" evidence="4">
    <location>
        <begin position="142"/>
        <end position="151"/>
    </location>
</feature>